<evidence type="ECO:0000256" key="1">
    <source>
        <dbReference type="SAM" id="Phobius"/>
    </source>
</evidence>
<keyword evidence="1" id="KW-0812">Transmembrane</keyword>
<dbReference type="OrthoDB" id="1640349at2"/>
<sequence length="394" mass="45215">MKNLWFQQLSGLVKVEVTGKGAERLINQLVRDGIFLSRIERTGGEHLSFYMPAKAVPALRQARRQHRVKIRFTERSGLPFAWKRARNRWGLMAGTLLFILVLTVLSNTVWKVEIVGAKPGTEEKIVRQLKMMGIERGKLQFFLAEPEEIQRKLAEKIDEITWVGVQTDGTTFRVQVVEKERPKADPPLSPRHLVAGKEAIIVEMYVERGQKMVSVNDYVSPGQILVSGLIGNEKEKRAVAAEGTVLGKTWYKTEAEIKMKTEYSVLTGEKMTAHAIKFWDFSLPIWGFQKDRYQQKKVERTEKPFHFLFWKLPVSYIKTTVRETEVHEKTYSVEEARKAALEMAKKDLLSRLPEGAEIESEKILHEKLENGTFKLTVLFDVIENIAVGRPIHTN</sequence>
<reference evidence="2 3" key="1">
    <citation type="submission" date="2016-01" db="EMBL/GenBank/DDBJ databases">
        <title>Draft Genome Sequences of Seven Thermophilic Sporeformers Isolated from Foods.</title>
        <authorList>
            <person name="Berendsen E.M."/>
            <person name="Wells-Bennik M.H."/>
            <person name="Krawcyk A.O."/>
            <person name="De Jong A."/>
            <person name="Holsappel S."/>
            <person name="Eijlander R.T."/>
            <person name="Kuipers O.P."/>
        </authorList>
    </citation>
    <scope>NUCLEOTIDE SEQUENCE [LARGE SCALE GENOMIC DNA]</scope>
    <source>
        <strain evidence="2 3">B4135</strain>
    </source>
</reference>
<gene>
    <name evidence="2" type="ORF">B4135_1230</name>
</gene>
<accession>A0A150MD35</accession>
<dbReference type="Pfam" id="PF06898">
    <property type="entry name" value="YqfD"/>
    <property type="match status" value="1"/>
</dbReference>
<evidence type="ECO:0000313" key="3">
    <source>
        <dbReference type="Proteomes" id="UP000075683"/>
    </source>
</evidence>
<dbReference type="RefSeq" id="WP_061568009.1">
    <property type="nucleotide sequence ID" value="NZ_LQYT01000010.1"/>
</dbReference>
<dbReference type="PIRSF" id="PIRSF029895">
    <property type="entry name" value="SpoIV"/>
    <property type="match status" value="1"/>
</dbReference>
<comment type="caution">
    <text evidence="2">The sequence shown here is derived from an EMBL/GenBank/DDBJ whole genome shotgun (WGS) entry which is preliminary data.</text>
</comment>
<dbReference type="Proteomes" id="UP000075683">
    <property type="component" value="Unassembled WGS sequence"/>
</dbReference>
<dbReference type="EMBL" id="LQYT01000010">
    <property type="protein sequence ID" value="KYD22440.1"/>
    <property type="molecule type" value="Genomic_DNA"/>
</dbReference>
<keyword evidence="1" id="KW-1133">Transmembrane helix</keyword>
<feature type="transmembrane region" description="Helical" evidence="1">
    <location>
        <begin position="89"/>
        <end position="110"/>
    </location>
</feature>
<proteinExistence type="predicted"/>
<evidence type="ECO:0000313" key="2">
    <source>
        <dbReference type="EMBL" id="KYD22440.1"/>
    </source>
</evidence>
<dbReference type="AlphaFoldDB" id="A0A150MD35"/>
<dbReference type="STRING" id="301148.B4135_1230"/>
<keyword evidence="1" id="KW-0472">Membrane</keyword>
<organism evidence="2 3">
    <name type="scientific">Caldibacillus debilis</name>
    <dbReference type="NCBI Taxonomy" id="301148"/>
    <lineage>
        <taxon>Bacteria</taxon>
        <taxon>Bacillati</taxon>
        <taxon>Bacillota</taxon>
        <taxon>Bacilli</taxon>
        <taxon>Bacillales</taxon>
        <taxon>Bacillaceae</taxon>
        <taxon>Caldibacillus</taxon>
    </lineage>
</organism>
<dbReference type="InterPro" id="IPR010690">
    <property type="entry name" value="YqfD"/>
</dbReference>
<name>A0A150MD35_9BACI</name>
<protein>
    <recommendedName>
        <fullName evidence="4">Sporulation protein YqfD</fullName>
    </recommendedName>
</protein>
<evidence type="ECO:0008006" key="4">
    <source>
        <dbReference type="Google" id="ProtNLM"/>
    </source>
</evidence>
<dbReference type="NCBIfam" id="TIGR02876">
    <property type="entry name" value="spore_yqfD"/>
    <property type="match status" value="1"/>
</dbReference>